<feature type="compositionally biased region" description="Basic and acidic residues" evidence="1">
    <location>
        <begin position="1"/>
        <end position="15"/>
    </location>
</feature>
<dbReference type="AlphaFoldDB" id="A0A3M5WSB4"/>
<feature type="region of interest" description="Disordered" evidence="1">
    <location>
        <begin position="1"/>
        <end position="54"/>
    </location>
</feature>
<feature type="compositionally biased region" description="Polar residues" evidence="1">
    <location>
        <begin position="16"/>
        <end position="39"/>
    </location>
</feature>
<proteinExistence type="predicted"/>
<evidence type="ECO:0000313" key="3">
    <source>
        <dbReference type="Proteomes" id="UP000271152"/>
    </source>
</evidence>
<reference evidence="2 3" key="1">
    <citation type="submission" date="2018-08" db="EMBL/GenBank/DDBJ databases">
        <title>Recombination of ecologically and evolutionarily significant loci maintains genetic cohesion in the Pseudomonas syringae species complex.</title>
        <authorList>
            <person name="Dillon M."/>
            <person name="Thakur S."/>
            <person name="Almeida R.N.D."/>
            <person name="Weir B.S."/>
            <person name="Guttman D.S."/>
        </authorList>
    </citation>
    <scope>NUCLEOTIDE SEQUENCE [LARGE SCALE GENOMIC DNA]</scope>
    <source>
        <strain evidence="2 3">ICMP 11947</strain>
    </source>
</reference>
<accession>A0A3M5WSB4</accession>
<protein>
    <submittedName>
        <fullName evidence="2">Uncharacterized protein</fullName>
    </submittedName>
</protein>
<evidence type="ECO:0000256" key="1">
    <source>
        <dbReference type="SAM" id="MobiDB-lite"/>
    </source>
</evidence>
<evidence type="ECO:0000313" key="2">
    <source>
        <dbReference type="EMBL" id="RMU72583.1"/>
    </source>
</evidence>
<comment type="caution">
    <text evidence="2">The sequence shown here is derived from an EMBL/GenBank/DDBJ whole genome shotgun (WGS) entry which is preliminary data.</text>
</comment>
<dbReference type="Proteomes" id="UP000271152">
    <property type="component" value="Unassembled WGS sequence"/>
</dbReference>
<gene>
    <name evidence="2" type="ORF">ALP23_102085</name>
</gene>
<sequence length="54" mass="6032">MKTEPYTRQVRERFTEASTLTSSNNDAILTQAPDSTSGLRDNAEKASSRGHRTF</sequence>
<organism evidence="2 3">
    <name type="scientific">Pseudomonas syringae pv. apii</name>
    <dbReference type="NCBI Taxonomy" id="81036"/>
    <lineage>
        <taxon>Bacteria</taxon>
        <taxon>Pseudomonadati</taxon>
        <taxon>Pseudomonadota</taxon>
        <taxon>Gammaproteobacteria</taxon>
        <taxon>Pseudomonadales</taxon>
        <taxon>Pseudomonadaceae</taxon>
        <taxon>Pseudomonas</taxon>
    </lineage>
</organism>
<name>A0A3M5WSB4_9PSED</name>
<dbReference type="EMBL" id="RBUG01000078">
    <property type="protein sequence ID" value="RMU72583.1"/>
    <property type="molecule type" value="Genomic_DNA"/>
</dbReference>